<dbReference type="AlphaFoldDB" id="U4LM32"/>
<dbReference type="Proteomes" id="UP000018144">
    <property type="component" value="Unassembled WGS sequence"/>
</dbReference>
<gene>
    <name evidence="1" type="ORF">PCON_13503</name>
</gene>
<accession>U4LM32</accession>
<evidence type="ECO:0000313" key="2">
    <source>
        <dbReference type="Proteomes" id="UP000018144"/>
    </source>
</evidence>
<sequence>MVRLMGTEIPFPKFLGSPFSPQSVR</sequence>
<proteinExistence type="predicted"/>
<reference evidence="1 2" key="1">
    <citation type="journal article" date="2013" name="PLoS Genet.">
        <title>The genome and development-dependent transcriptomes of Pyronema confluens: a window into fungal evolution.</title>
        <authorList>
            <person name="Traeger S."/>
            <person name="Altegoer F."/>
            <person name="Freitag M."/>
            <person name="Gabaldon T."/>
            <person name="Kempken F."/>
            <person name="Kumar A."/>
            <person name="Marcet-Houben M."/>
            <person name="Poggeler S."/>
            <person name="Stajich J.E."/>
            <person name="Nowrousian M."/>
        </authorList>
    </citation>
    <scope>NUCLEOTIDE SEQUENCE [LARGE SCALE GENOMIC DNA]</scope>
    <source>
        <strain evidence="2">CBS 100304</strain>
        <tissue evidence="1">Vegetative mycelium</tissue>
    </source>
</reference>
<name>U4LM32_PYROM</name>
<evidence type="ECO:0000313" key="1">
    <source>
        <dbReference type="EMBL" id="CCX32652.1"/>
    </source>
</evidence>
<organism evidence="1 2">
    <name type="scientific">Pyronema omphalodes (strain CBS 100304)</name>
    <name type="common">Pyronema confluens</name>
    <dbReference type="NCBI Taxonomy" id="1076935"/>
    <lineage>
        <taxon>Eukaryota</taxon>
        <taxon>Fungi</taxon>
        <taxon>Dikarya</taxon>
        <taxon>Ascomycota</taxon>
        <taxon>Pezizomycotina</taxon>
        <taxon>Pezizomycetes</taxon>
        <taxon>Pezizales</taxon>
        <taxon>Pyronemataceae</taxon>
        <taxon>Pyronema</taxon>
    </lineage>
</organism>
<keyword evidence="2" id="KW-1185">Reference proteome</keyword>
<dbReference type="EMBL" id="HF935906">
    <property type="protein sequence ID" value="CCX32652.1"/>
    <property type="molecule type" value="Genomic_DNA"/>
</dbReference>
<protein>
    <submittedName>
        <fullName evidence="1">Uncharacterized protein</fullName>
    </submittedName>
</protein>